<name>A0A135UN18_9PEZI</name>
<feature type="region of interest" description="Disordered" evidence="1">
    <location>
        <begin position="196"/>
        <end position="224"/>
    </location>
</feature>
<protein>
    <submittedName>
        <fullName evidence="3">Uncharacterized protein</fullName>
    </submittedName>
</protein>
<feature type="compositionally biased region" description="Basic and acidic residues" evidence="1">
    <location>
        <begin position="196"/>
        <end position="207"/>
    </location>
</feature>
<keyword evidence="2" id="KW-0472">Membrane</keyword>
<feature type="compositionally biased region" description="Basic and acidic residues" evidence="1">
    <location>
        <begin position="56"/>
        <end position="84"/>
    </location>
</feature>
<organism evidence="3 4">
    <name type="scientific">Colletotrichum salicis</name>
    <dbReference type="NCBI Taxonomy" id="1209931"/>
    <lineage>
        <taxon>Eukaryota</taxon>
        <taxon>Fungi</taxon>
        <taxon>Dikarya</taxon>
        <taxon>Ascomycota</taxon>
        <taxon>Pezizomycotina</taxon>
        <taxon>Sordariomycetes</taxon>
        <taxon>Hypocreomycetidae</taxon>
        <taxon>Glomerellales</taxon>
        <taxon>Glomerellaceae</taxon>
        <taxon>Colletotrichum</taxon>
        <taxon>Colletotrichum acutatum species complex</taxon>
    </lineage>
</organism>
<dbReference type="AlphaFoldDB" id="A0A135UN18"/>
<gene>
    <name evidence="3" type="ORF">CSAL01_07902</name>
</gene>
<comment type="caution">
    <text evidence="3">The sequence shown here is derived from an EMBL/GenBank/DDBJ whole genome shotgun (WGS) entry which is preliminary data.</text>
</comment>
<dbReference type="Proteomes" id="UP000070121">
    <property type="component" value="Unassembled WGS sequence"/>
</dbReference>
<reference evidence="3 4" key="1">
    <citation type="submission" date="2014-02" db="EMBL/GenBank/DDBJ databases">
        <title>The genome sequence of Colletotrichum salicis CBS 607.94.</title>
        <authorList>
            <person name="Baroncelli R."/>
            <person name="Thon M.R."/>
        </authorList>
    </citation>
    <scope>NUCLEOTIDE SEQUENCE [LARGE SCALE GENOMIC DNA]</scope>
    <source>
        <strain evidence="3 4">CBS 607.94</strain>
    </source>
</reference>
<evidence type="ECO:0000313" key="4">
    <source>
        <dbReference type="Proteomes" id="UP000070121"/>
    </source>
</evidence>
<feature type="transmembrane region" description="Helical" evidence="2">
    <location>
        <begin position="12"/>
        <end position="31"/>
    </location>
</feature>
<evidence type="ECO:0000256" key="2">
    <source>
        <dbReference type="SAM" id="Phobius"/>
    </source>
</evidence>
<keyword evidence="4" id="KW-1185">Reference proteome</keyword>
<keyword evidence="2" id="KW-0812">Transmembrane</keyword>
<dbReference type="STRING" id="1209931.A0A135UN18"/>
<proteinExistence type="predicted"/>
<sequence>MSETPPGDVLKPMIVCSVIALILTVVALANAKKVSMAINNYSQLKMNSSFHHSRHETHGKERQASPVQRDHEEAKVGVPRKDNKPGSPSSSQQINHKANFSEHVKFWIVYLFIDLPAQKHWTTYIHVIVGLVVLPVLLVASLFQLFLYNAIDLGQLAWGQCKLFVASAKPKKQDSKRNWLTDTTSIRRPLKEKVAEVTKRLSDEQGSKDGPGGDGNPPERVVRK</sequence>
<feature type="region of interest" description="Disordered" evidence="1">
    <location>
        <begin position="50"/>
        <end position="94"/>
    </location>
</feature>
<evidence type="ECO:0000313" key="3">
    <source>
        <dbReference type="EMBL" id="KXH61789.1"/>
    </source>
</evidence>
<keyword evidence="2" id="KW-1133">Transmembrane helix</keyword>
<evidence type="ECO:0000256" key="1">
    <source>
        <dbReference type="SAM" id="MobiDB-lite"/>
    </source>
</evidence>
<dbReference type="EMBL" id="JFFI01001248">
    <property type="protein sequence ID" value="KXH61789.1"/>
    <property type="molecule type" value="Genomic_DNA"/>
</dbReference>
<feature type="transmembrane region" description="Helical" evidence="2">
    <location>
        <begin position="124"/>
        <end position="147"/>
    </location>
</feature>
<accession>A0A135UN18</accession>